<dbReference type="AlphaFoldDB" id="A0A6S7HBE0"/>
<comment type="caution">
    <text evidence="1">The sequence shown here is derived from an EMBL/GenBank/DDBJ whole genome shotgun (WGS) entry which is preliminary data.</text>
</comment>
<reference evidence="1" key="1">
    <citation type="submission" date="2020-04" db="EMBL/GenBank/DDBJ databases">
        <authorList>
            <person name="Alioto T."/>
            <person name="Alioto T."/>
            <person name="Gomez Garrido J."/>
        </authorList>
    </citation>
    <scope>NUCLEOTIDE SEQUENCE</scope>
    <source>
        <strain evidence="1">A484AB</strain>
    </source>
</reference>
<sequence length="708" mass="81015">MALTNFLRQSSPPTKATSPDGIPAYLLKRCSEVIAPSLLLSFELSLQQGVFPSEWKAANVVPIPKKGDTHEVTNYRPVSLLSQVSKVLERLIFRQVSSFVENSLYDLQHSFSCKRLCVTQLLSVLRDLGRTLDSGKETDLIYLDFAKAFDSVSHSKLLFKLKSFGISGPLLNWFADYLRDRKQCVVVEGASSSFLNVTSGVPQEPSRKRLHNVNRKLKQNQQLKDEYQKIVHQQLKDGVIEKTKESSTSEHVFYMPHKPVIKENASTTKILNVYKDLKQIPWSIFDTVCDGTNACVDEAVFLWERLFLDVANLHAPIQLRRTKGHKTPRVTSKLVDARRDLDYHHKKARRSNSKYQRLKSECFCNLINESQVNIGVPRGSVLGPLFFLIYINDLAECLQNSKAALFADDTAIYCSATSAADLQLDLNEDLKIVSKWMETNKLTLNVSKTKLMVAKRLGLLKRVKHLLPRQSRELVYKTVIQPVLEYGDIVDRFNNTLMERLQVLQIKAAKVILDRPLYSLASDAFQTLGWKSLSERRRFHRSCMVFKSFNALIDFNCNQIHLEDFKREATEILEDAKFPVHEWESNVEALDNESNPSKIVGHKWSKREDTLEIRAEPTKEETPVTKRLSSIHDPLGIISPTMVEGKRTYREGCVEKVGWNSEVSTSTSKDWIKWRQQLRNVKIPGLAREIRNVLGGLYSSNRTFQWNN</sequence>
<dbReference type="InterPro" id="IPR043502">
    <property type="entry name" value="DNA/RNA_pol_sf"/>
</dbReference>
<name>A0A6S7HBE0_PARCT</name>
<gene>
    <name evidence="1" type="ORF">PACLA_8A038697</name>
</gene>
<dbReference type="PROSITE" id="PS50878">
    <property type="entry name" value="RT_POL"/>
    <property type="match status" value="1"/>
</dbReference>
<dbReference type="Pfam" id="PF00078">
    <property type="entry name" value="RVT_1"/>
    <property type="match status" value="2"/>
</dbReference>
<dbReference type="InterPro" id="IPR000477">
    <property type="entry name" value="RT_dom"/>
</dbReference>
<dbReference type="InterPro" id="IPR008042">
    <property type="entry name" value="Retrotrans_Pao"/>
</dbReference>
<keyword evidence="2" id="KW-1185">Reference proteome</keyword>
<dbReference type="EMBL" id="CACRXK020003826">
    <property type="protein sequence ID" value="CAB4000393.1"/>
    <property type="molecule type" value="Genomic_DNA"/>
</dbReference>
<evidence type="ECO:0000313" key="2">
    <source>
        <dbReference type="Proteomes" id="UP001152795"/>
    </source>
</evidence>
<protein>
    <submittedName>
        <fullName evidence="1">Uncharacterized protein</fullName>
    </submittedName>
</protein>
<dbReference type="SUPFAM" id="SSF56672">
    <property type="entry name" value="DNA/RNA polymerases"/>
    <property type="match status" value="2"/>
</dbReference>
<proteinExistence type="predicted"/>
<dbReference type="CDD" id="cd01650">
    <property type="entry name" value="RT_nLTR_like"/>
    <property type="match status" value="1"/>
</dbReference>
<accession>A0A6S7HBE0</accession>
<organism evidence="1 2">
    <name type="scientific">Paramuricea clavata</name>
    <name type="common">Red gorgonian</name>
    <name type="synonym">Violescent sea-whip</name>
    <dbReference type="NCBI Taxonomy" id="317549"/>
    <lineage>
        <taxon>Eukaryota</taxon>
        <taxon>Metazoa</taxon>
        <taxon>Cnidaria</taxon>
        <taxon>Anthozoa</taxon>
        <taxon>Octocorallia</taxon>
        <taxon>Malacalcyonacea</taxon>
        <taxon>Plexauridae</taxon>
        <taxon>Paramuricea</taxon>
    </lineage>
</organism>
<dbReference type="Proteomes" id="UP001152795">
    <property type="component" value="Unassembled WGS sequence"/>
</dbReference>
<dbReference type="PANTHER" id="PTHR33332">
    <property type="entry name" value="REVERSE TRANSCRIPTASE DOMAIN-CONTAINING PROTEIN"/>
    <property type="match status" value="1"/>
</dbReference>
<evidence type="ECO:0000313" key="1">
    <source>
        <dbReference type="EMBL" id="CAB4000393.1"/>
    </source>
</evidence>
<dbReference type="Pfam" id="PF05380">
    <property type="entry name" value="Peptidase_A17"/>
    <property type="match status" value="1"/>
</dbReference>